<keyword evidence="2" id="KW-1185">Reference proteome</keyword>
<dbReference type="InterPro" id="IPR035965">
    <property type="entry name" value="PAS-like_dom_sf"/>
</dbReference>
<evidence type="ECO:0000313" key="1">
    <source>
        <dbReference type="EMBL" id="BAO29577.1"/>
    </source>
</evidence>
<dbReference type="Proteomes" id="UP000031637">
    <property type="component" value="Chromosome"/>
</dbReference>
<proteinExistence type="predicted"/>
<gene>
    <name evidence="1" type="ORF">SUTH_01785</name>
</gene>
<dbReference type="STRING" id="1223802.SUTH_01785"/>
<sequence length="116" mass="12986">MFRVAANHQGEYGTLIVDRVGRILSCGVPAENIFRTGHSRLVGRQIPEFIDGLFLGGSSPSYSARHLVYLCSDGEWRRFQATDAKGGRFPVELNLSRIVTDGQEMFLVNVRRAEED</sequence>
<dbReference type="Gene3D" id="3.30.450.20">
    <property type="entry name" value="PAS domain"/>
    <property type="match status" value="1"/>
</dbReference>
<dbReference type="EMBL" id="AP012547">
    <property type="protein sequence ID" value="BAO29577.1"/>
    <property type="molecule type" value="Genomic_DNA"/>
</dbReference>
<dbReference type="KEGG" id="shd:SUTH_01785"/>
<dbReference type="RefSeq" id="WP_148312886.1">
    <property type="nucleotide sequence ID" value="NZ_AP012547.1"/>
</dbReference>
<evidence type="ECO:0000313" key="2">
    <source>
        <dbReference type="Proteomes" id="UP000031637"/>
    </source>
</evidence>
<organism evidence="1 2">
    <name type="scientific">Sulfuritalea hydrogenivorans sk43H</name>
    <dbReference type="NCBI Taxonomy" id="1223802"/>
    <lineage>
        <taxon>Bacteria</taxon>
        <taxon>Pseudomonadati</taxon>
        <taxon>Pseudomonadota</taxon>
        <taxon>Betaproteobacteria</taxon>
        <taxon>Nitrosomonadales</taxon>
        <taxon>Sterolibacteriaceae</taxon>
        <taxon>Sulfuritalea</taxon>
    </lineage>
</organism>
<accession>W0SF33</accession>
<dbReference type="SUPFAM" id="SSF55785">
    <property type="entry name" value="PYP-like sensor domain (PAS domain)"/>
    <property type="match status" value="1"/>
</dbReference>
<dbReference type="HOGENOM" id="CLU_2095623_0_0_4"/>
<protein>
    <submittedName>
        <fullName evidence="1">Uncharacterized protein</fullName>
    </submittedName>
</protein>
<reference evidence="1 2" key="1">
    <citation type="journal article" date="2014" name="Syst. Appl. Microbiol.">
        <title>Complete genomes of freshwater sulfur oxidizers Sulfuricella denitrificans skB26 and Sulfuritalea hydrogenivorans sk43H: genetic insights into the sulfur oxidation pathway of betaproteobacteria.</title>
        <authorList>
            <person name="Watanabe T."/>
            <person name="Kojima H."/>
            <person name="Fukui M."/>
        </authorList>
    </citation>
    <scope>NUCLEOTIDE SEQUENCE [LARGE SCALE GENOMIC DNA]</scope>
    <source>
        <strain evidence="1">DSM22779</strain>
    </source>
</reference>
<dbReference type="AlphaFoldDB" id="W0SF33"/>
<name>W0SF33_9PROT</name>